<reference evidence="6 7" key="1">
    <citation type="submission" date="2024-11" db="EMBL/GenBank/DDBJ databases">
        <title>Chromosome-level genome assembly of the freshwater bivalve Anodonta woodiana.</title>
        <authorList>
            <person name="Chen X."/>
        </authorList>
    </citation>
    <scope>NUCLEOTIDE SEQUENCE [LARGE SCALE GENOMIC DNA]</scope>
    <source>
        <strain evidence="6">MN2024</strain>
        <tissue evidence="6">Gills</tissue>
    </source>
</reference>
<evidence type="ECO:0000313" key="7">
    <source>
        <dbReference type="Proteomes" id="UP001634394"/>
    </source>
</evidence>
<feature type="transmembrane region" description="Helical" evidence="5">
    <location>
        <begin position="207"/>
        <end position="224"/>
    </location>
</feature>
<dbReference type="NCBIfam" id="TIGR00152">
    <property type="entry name" value="dephospho-CoA kinase"/>
    <property type="match status" value="1"/>
</dbReference>
<dbReference type="EMBL" id="JBJQND010000018">
    <property type="protein sequence ID" value="KAL3836003.1"/>
    <property type="molecule type" value="Genomic_DNA"/>
</dbReference>
<evidence type="ECO:0000256" key="5">
    <source>
        <dbReference type="SAM" id="Phobius"/>
    </source>
</evidence>
<organism evidence="6 7">
    <name type="scientific">Sinanodonta woodiana</name>
    <name type="common">Chinese pond mussel</name>
    <name type="synonym">Anodonta woodiana</name>
    <dbReference type="NCBI Taxonomy" id="1069815"/>
    <lineage>
        <taxon>Eukaryota</taxon>
        <taxon>Metazoa</taxon>
        <taxon>Spiralia</taxon>
        <taxon>Lophotrochozoa</taxon>
        <taxon>Mollusca</taxon>
        <taxon>Bivalvia</taxon>
        <taxon>Autobranchia</taxon>
        <taxon>Heteroconchia</taxon>
        <taxon>Palaeoheterodonta</taxon>
        <taxon>Unionida</taxon>
        <taxon>Unionoidea</taxon>
        <taxon>Unionidae</taxon>
        <taxon>Unioninae</taxon>
        <taxon>Sinanodonta</taxon>
    </lineage>
</organism>
<dbReference type="HAMAP" id="MF_00376">
    <property type="entry name" value="Dephospho_CoA_kinase"/>
    <property type="match status" value="1"/>
</dbReference>
<dbReference type="SUPFAM" id="SSF52540">
    <property type="entry name" value="P-loop containing nucleoside triphosphate hydrolases"/>
    <property type="match status" value="1"/>
</dbReference>
<gene>
    <name evidence="6" type="ORF">ACJMK2_021458</name>
</gene>
<dbReference type="InterPro" id="IPR027417">
    <property type="entry name" value="P-loop_NTPase"/>
</dbReference>
<keyword evidence="5" id="KW-0812">Transmembrane</keyword>
<evidence type="ECO:0000256" key="4">
    <source>
        <dbReference type="ARBA" id="ARBA00044157"/>
    </source>
</evidence>
<dbReference type="GO" id="GO:0005737">
    <property type="term" value="C:cytoplasm"/>
    <property type="evidence" value="ECO:0007669"/>
    <property type="project" value="UniProtKB-ARBA"/>
</dbReference>
<dbReference type="PANTHER" id="PTHR10695">
    <property type="entry name" value="DEPHOSPHO-COA KINASE-RELATED"/>
    <property type="match status" value="1"/>
</dbReference>
<comment type="caution">
    <text evidence="6">The sequence shown here is derived from an EMBL/GenBank/DDBJ whole genome shotgun (WGS) entry which is preliminary data.</text>
</comment>
<dbReference type="CDD" id="cd02022">
    <property type="entry name" value="DPCK"/>
    <property type="match status" value="1"/>
</dbReference>
<dbReference type="Gene3D" id="3.40.50.300">
    <property type="entry name" value="P-loop containing nucleotide triphosphate hydrolases"/>
    <property type="match status" value="1"/>
</dbReference>
<keyword evidence="7" id="KW-1185">Reference proteome</keyword>
<dbReference type="Proteomes" id="UP001634394">
    <property type="component" value="Unassembled WGS sequence"/>
</dbReference>
<evidence type="ECO:0000256" key="3">
    <source>
        <dbReference type="ARBA" id="ARBA00022840"/>
    </source>
</evidence>
<keyword evidence="2" id="KW-0547">Nucleotide-binding</keyword>
<keyword evidence="5" id="KW-1133">Transmembrane helix</keyword>
<name>A0ABD3THM5_SINWO</name>
<comment type="similarity">
    <text evidence="1">Belongs to the CoaE family.</text>
</comment>
<proteinExistence type="inferred from homology"/>
<dbReference type="AlphaFoldDB" id="A0ABD3THM5"/>
<accession>A0ABD3THM5</accession>
<protein>
    <recommendedName>
        <fullName evidence="4">Dephospho-CoA kinase domain-containing protein</fullName>
    </recommendedName>
</protein>
<dbReference type="FunFam" id="3.40.50.300:FF:000485">
    <property type="entry name" value="Dephospho-CoA kinase CAB5"/>
    <property type="match status" value="1"/>
</dbReference>
<dbReference type="PANTHER" id="PTHR10695:SF46">
    <property type="entry name" value="BIFUNCTIONAL COENZYME A SYNTHASE-RELATED"/>
    <property type="match status" value="1"/>
</dbReference>
<dbReference type="InterPro" id="IPR001977">
    <property type="entry name" value="Depp_CoAkinase"/>
</dbReference>
<dbReference type="PROSITE" id="PS51219">
    <property type="entry name" value="DPCK"/>
    <property type="match status" value="1"/>
</dbReference>
<dbReference type="Pfam" id="PF01121">
    <property type="entry name" value="CoaE"/>
    <property type="match status" value="1"/>
</dbReference>
<sequence>MFLVALTGGIASGKSTVSSMFNELGCPLLDADLVAREVVEPGKTAWKKIRKTFGDVVFLEDGTLNREKLGEIVFGNSEKRKLLNGITHPEIYKVMIRRILWYMLKGSQFLMLDLPLLFESAKMVPYMTFTIVVSCSEEQQLHRLMKRNNFSEEEAMARIKSQMPLEEKCRRATYVIDNSNSIEDTQKQVRILHEKLQRSKAHWKPRLIILSIVVILIGFGFFFGRMNKIENAL</sequence>
<keyword evidence="5" id="KW-0472">Membrane</keyword>
<keyword evidence="3" id="KW-0067">ATP-binding</keyword>
<evidence type="ECO:0000256" key="2">
    <source>
        <dbReference type="ARBA" id="ARBA00022741"/>
    </source>
</evidence>
<evidence type="ECO:0000256" key="1">
    <source>
        <dbReference type="ARBA" id="ARBA00009018"/>
    </source>
</evidence>
<dbReference type="GO" id="GO:0005524">
    <property type="term" value="F:ATP binding"/>
    <property type="evidence" value="ECO:0007669"/>
    <property type="project" value="UniProtKB-KW"/>
</dbReference>
<evidence type="ECO:0000313" key="6">
    <source>
        <dbReference type="EMBL" id="KAL3836003.1"/>
    </source>
</evidence>